<feature type="transmembrane region" description="Helical" evidence="6">
    <location>
        <begin position="279"/>
        <end position="299"/>
    </location>
</feature>
<organism evidence="8 9">
    <name type="scientific">Undibacterium arcticum</name>
    <dbReference type="NCBI Taxonomy" id="1762892"/>
    <lineage>
        <taxon>Bacteria</taxon>
        <taxon>Pseudomonadati</taxon>
        <taxon>Pseudomonadota</taxon>
        <taxon>Betaproteobacteria</taxon>
        <taxon>Burkholderiales</taxon>
        <taxon>Oxalobacteraceae</taxon>
        <taxon>Undibacterium</taxon>
    </lineage>
</organism>
<comment type="subcellular location">
    <subcellularLocation>
        <location evidence="1">Cell membrane</location>
        <topology evidence="1">Multi-pass membrane protein</topology>
    </subcellularLocation>
</comment>
<evidence type="ECO:0000256" key="2">
    <source>
        <dbReference type="ARBA" id="ARBA00022475"/>
    </source>
</evidence>
<dbReference type="Proteomes" id="UP001595530">
    <property type="component" value="Unassembled WGS sequence"/>
</dbReference>
<evidence type="ECO:0000256" key="1">
    <source>
        <dbReference type="ARBA" id="ARBA00004651"/>
    </source>
</evidence>
<proteinExistence type="predicted"/>
<dbReference type="PANTHER" id="PTHR42920">
    <property type="entry name" value="OS03G0707200 PROTEIN-RELATED"/>
    <property type="match status" value="1"/>
</dbReference>
<keyword evidence="2" id="KW-1003">Cell membrane</keyword>
<accession>A0ABV7F0M4</accession>
<gene>
    <name evidence="8" type="ORF">ACFOFO_04060</name>
</gene>
<feature type="domain" description="EamA" evidence="7">
    <location>
        <begin position="159"/>
        <end position="295"/>
    </location>
</feature>
<keyword evidence="5 6" id="KW-0472">Membrane</keyword>
<evidence type="ECO:0000313" key="8">
    <source>
        <dbReference type="EMBL" id="MFC3107145.1"/>
    </source>
</evidence>
<evidence type="ECO:0000256" key="6">
    <source>
        <dbReference type="SAM" id="Phobius"/>
    </source>
</evidence>
<evidence type="ECO:0000256" key="5">
    <source>
        <dbReference type="ARBA" id="ARBA00023136"/>
    </source>
</evidence>
<feature type="transmembrane region" description="Helical" evidence="6">
    <location>
        <begin position="157"/>
        <end position="174"/>
    </location>
</feature>
<feature type="transmembrane region" description="Helical" evidence="6">
    <location>
        <begin position="225"/>
        <end position="244"/>
    </location>
</feature>
<name>A0ABV7F0M4_9BURK</name>
<evidence type="ECO:0000256" key="4">
    <source>
        <dbReference type="ARBA" id="ARBA00022989"/>
    </source>
</evidence>
<feature type="domain" description="EamA" evidence="7">
    <location>
        <begin position="8"/>
        <end position="142"/>
    </location>
</feature>
<keyword evidence="3 6" id="KW-0812">Transmembrane</keyword>
<feature type="transmembrane region" description="Helical" evidence="6">
    <location>
        <begin position="37"/>
        <end position="57"/>
    </location>
</feature>
<comment type="caution">
    <text evidence="8">The sequence shown here is derived from an EMBL/GenBank/DDBJ whole genome shotgun (WGS) entry which is preliminary data.</text>
</comment>
<feature type="transmembrane region" description="Helical" evidence="6">
    <location>
        <begin position="73"/>
        <end position="92"/>
    </location>
</feature>
<reference evidence="9" key="1">
    <citation type="journal article" date="2019" name="Int. J. Syst. Evol. Microbiol.">
        <title>The Global Catalogue of Microorganisms (GCM) 10K type strain sequencing project: providing services to taxonomists for standard genome sequencing and annotation.</title>
        <authorList>
            <consortium name="The Broad Institute Genomics Platform"/>
            <consortium name="The Broad Institute Genome Sequencing Center for Infectious Disease"/>
            <person name="Wu L."/>
            <person name="Ma J."/>
        </authorList>
    </citation>
    <scope>NUCLEOTIDE SEQUENCE [LARGE SCALE GENOMIC DNA]</scope>
    <source>
        <strain evidence="9">KCTC 42986</strain>
    </source>
</reference>
<dbReference type="InterPro" id="IPR051258">
    <property type="entry name" value="Diverse_Substrate_Transporter"/>
</dbReference>
<sequence>MEKYSRWSAAFALVLATAAWGGLFHVGKLALTNLDPFWFTLIRYTGAAALLLVILYSRGEVRWQLLRQHWVRLLYYGILGYGMFGILVFVGLDHSVPSHGAVIMATMPVTTLFLRWAFERQRPQWWAWGVVSLTIVGVVLVSGVLSAPTASGGHTATIYGDLVALFGTLGWVTYTRGQGKLPQLSVIEYTAFTAVLALPALFLLAVLATMIGWAHQPSVDNLVHVAPAMAYIVVVATVLAALAFNKGVRQLGATQGIVFINFVPVSALAISAFRGSMPHAMEIAGTLLVVCALLIQARLTRPRPA</sequence>
<evidence type="ECO:0000256" key="3">
    <source>
        <dbReference type="ARBA" id="ARBA00022692"/>
    </source>
</evidence>
<feature type="transmembrane region" description="Helical" evidence="6">
    <location>
        <begin position="256"/>
        <end position="273"/>
    </location>
</feature>
<dbReference type="Pfam" id="PF00892">
    <property type="entry name" value="EamA"/>
    <property type="match status" value="2"/>
</dbReference>
<dbReference type="EMBL" id="JBHRTP010000008">
    <property type="protein sequence ID" value="MFC3107145.1"/>
    <property type="molecule type" value="Genomic_DNA"/>
</dbReference>
<feature type="transmembrane region" description="Helical" evidence="6">
    <location>
        <begin position="98"/>
        <end position="118"/>
    </location>
</feature>
<evidence type="ECO:0000259" key="7">
    <source>
        <dbReference type="Pfam" id="PF00892"/>
    </source>
</evidence>
<dbReference type="InterPro" id="IPR000620">
    <property type="entry name" value="EamA_dom"/>
</dbReference>
<dbReference type="RefSeq" id="WP_390326514.1">
    <property type="nucleotide sequence ID" value="NZ_JBHRTP010000008.1"/>
</dbReference>
<feature type="transmembrane region" description="Helical" evidence="6">
    <location>
        <begin position="125"/>
        <end position="145"/>
    </location>
</feature>
<dbReference type="InterPro" id="IPR037185">
    <property type="entry name" value="EmrE-like"/>
</dbReference>
<protein>
    <submittedName>
        <fullName evidence="8">DMT family transporter</fullName>
    </submittedName>
</protein>
<dbReference type="SUPFAM" id="SSF103481">
    <property type="entry name" value="Multidrug resistance efflux transporter EmrE"/>
    <property type="match status" value="1"/>
</dbReference>
<dbReference type="PANTHER" id="PTHR42920:SF14">
    <property type="entry name" value="TRANSPORTER, DRUG_METABOLITE EXPORTER FAMILY"/>
    <property type="match status" value="1"/>
</dbReference>
<feature type="transmembrane region" description="Helical" evidence="6">
    <location>
        <begin position="186"/>
        <end position="213"/>
    </location>
</feature>
<keyword evidence="9" id="KW-1185">Reference proteome</keyword>
<evidence type="ECO:0000313" key="9">
    <source>
        <dbReference type="Proteomes" id="UP001595530"/>
    </source>
</evidence>
<keyword evidence="4 6" id="KW-1133">Transmembrane helix</keyword>